<dbReference type="GO" id="GO:0046718">
    <property type="term" value="P:symbiont entry into host cell"/>
    <property type="evidence" value="ECO:0007669"/>
    <property type="project" value="InterPro"/>
</dbReference>
<accession>B7LKX7</accession>
<evidence type="ECO:0000259" key="5">
    <source>
        <dbReference type="Pfam" id="PF12571"/>
    </source>
</evidence>
<feature type="compositionally biased region" description="Basic and acidic residues" evidence="3">
    <location>
        <begin position="474"/>
        <end position="488"/>
    </location>
</feature>
<dbReference type="Pfam" id="PF07484">
    <property type="entry name" value="Collar"/>
    <property type="match status" value="1"/>
</dbReference>
<sequence>MCGGIYPTTTLSTRSPYTIPTDEGRHRILEHRNYVCISGGIMASEFFTILTTAGKAKIASALTEQKQIRLQTMVVGDGNGKYIEPTESQTKVVHEVWRGQLNTLKIAPDNPAWVIAEAIIPEQVGGWYVREVGLLDTDGTLVAIGKIPETYKPRLPAGASKQIVIRAVMEVTNADAVTLLIDPSVVVATREYVDDALKTHQQSRNHPDATLTQKGFTQLSNATNSDDETKAATPKAVKTAYDLANSKAATSHNHAWSQITGIPDGTLTQKGVVKLNNTTNSTSTTEAATPSAVKAAMDKAIAAAPSSHTHAWGQITGIPDGTLTQKGVVKLNNATNSTSTTEAATPNAVKAAMDKAIAAESCPVGMPIPWPSDSVPSGYALMTGQTFNKTSYPKLAIAYPSGVIPDMRGWIIKGKPSSGRAILSTELDGVKSHNHTGSISSTNLGTITSTSTDLGTKTTASFNHGSRNTSTSGEHTHRIPTDGAEGKDGPSLWNSPNSDENYREPTESAGSHYHSITIGAHAHTIALGSHTHNIVLGTHNHSIIINNTGNTENTVKNIAFNYIVRLA</sequence>
<dbReference type="Pfam" id="PF03406">
    <property type="entry name" value="Phage_fiber_2"/>
    <property type="match status" value="3"/>
</dbReference>
<organism evidence="6 7">
    <name type="scientific">Escherichia fergusonii (strain ATCC 35469 / DSM 13698 / CCUG 18766 / IAM 14443 / JCM 21226 / LMG 7866 / NBRC 102419 / NCTC 12128 / CDC 0568-73)</name>
    <dbReference type="NCBI Taxonomy" id="585054"/>
    <lineage>
        <taxon>Bacteria</taxon>
        <taxon>Pseudomonadati</taxon>
        <taxon>Pseudomonadota</taxon>
        <taxon>Gammaproteobacteria</taxon>
        <taxon>Enterobacterales</taxon>
        <taxon>Enterobacteriaceae</taxon>
        <taxon>Escherichia</taxon>
    </lineage>
</organism>
<dbReference type="InterPro" id="IPR051934">
    <property type="entry name" value="Phage_Tail_Fiber_Structural"/>
</dbReference>
<keyword evidence="2" id="KW-0945">Host-virus interaction</keyword>
<keyword evidence="7" id="KW-1185">Reference proteome</keyword>
<evidence type="ECO:0000256" key="2">
    <source>
        <dbReference type="ARBA" id="ARBA00022581"/>
    </source>
</evidence>
<dbReference type="Pfam" id="PF12571">
    <property type="entry name" value="Phage_tail_fib"/>
    <property type="match status" value="1"/>
</dbReference>
<feature type="domain" description="Phage tail collar" evidence="4">
    <location>
        <begin position="365"/>
        <end position="411"/>
    </location>
</feature>
<evidence type="ECO:0000313" key="7">
    <source>
        <dbReference type="Proteomes" id="UP000000745"/>
    </source>
</evidence>
<dbReference type="EMBL" id="CU928158">
    <property type="protein sequence ID" value="CAQ91518.1"/>
    <property type="molecule type" value="Genomic_DNA"/>
</dbReference>
<feature type="region of interest" description="Disordered" evidence="3">
    <location>
        <begin position="199"/>
        <end position="233"/>
    </location>
</feature>
<dbReference type="InterPro" id="IPR022225">
    <property type="entry name" value="Phage_tail_fibre_N"/>
</dbReference>
<evidence type="ECO:0000256" key="3">
    <source>
        <dbReference type="SAM" id="MobiDB-lite"/>
    </source>
</evidence>
<protein>
    <submittedName>
        <fullName evidence="6">Side tail phage protein</fullName>
    </submittedName>
</protein>
<feature type="compositionally biased region" description="Polar residues" evidence="3">
    <location>
        <begin position="462"/>
        <end position="473"/>
    </location>
</feature>
<dbReference type="Proteomes" id="UP000000745">
    <property type="component" value="Chromosome"/>
</dbReference>
<comment type="subcellular location">
    <subcellularLocation>
        <location evidence="1">Virion</location>
    </subcellularLocation>
</comment>
<dbReference type="KEGG" id="efe:EFER_4095"/>
<feature type="region of interest" description="Disordered" evidence="3">
    <location>
        <begin position="457"/>
        <end position="510"/>
    </location>
</feature>
<dbReference type="PANTHER" id="PTHR35191:SF1">
    <property type="entry name" value="PROPHAGE SIDE TAIL FIBER PROTEIN HOMOLOG STFQ-RELATED"/>
    <property type="match status" value="1"/>
</dbReference>
<dbReference type="HOGENOM" id="CLU_008928_10_3_6"/>
<dbReference type="InterPro" id="IPR011083">
    <property type="entry name" value="Phage_tail_collar_dom"/>
</dbReference>
<dbReference type="PANTHER" id="PTHR35191">
    <property type="entry name" value="PROPHAGE SIDE TAIL FIBER PROTEIN HOMOLOG STFQ-RELATED"/>
    <property type="match status" value="1"/>
</dbReference>
<feature type="domain" description="Phage tail fibre protein N-terminal" evidence="5">
    <location>
        <begin position="42"/>
        <end position="190"/>
    </location>
</feature>
<evidence type="ECO:0000313" key="6">
    <source>
        <dbReference type="EMBL" id="CAQ91518.1"/>
    </source>
</evidence>
<evidence type="ECO:0000259" key="4">
    <source>
        <dbReference type="Pfam" id="PF07484"/>
    </source>
</evidence>
<feature type="compositionally biased region" description="Polar residues" evidence="3">
    <location>
        <begin position="199"/>
        <end position="224"/>
    </location>
</feature>
<dbReference type="GO" id="GO:0019062">
    <property type="term" value="P:virion attachment to host cell"/>
    <property type="evidence" value="ECO:0007669"/>
    <property type="project" value="InterPro"/>
</dbReference>
<name>B7LKX7_ESCF3</name>
<dbReference type="InterPro" id="IPR037053">
    <property type="entry name" value="Phage_tail_collar_dom_sf"/>
</dbReference>
<proteinExistence type="predicted"/>
<dbReference type="AlphaFoldDB" id="B7LKX7"/>
<dbReference type="Gene3D" id="3.90.1340.10">
    <property type="entry name" value="Phage tail collar domain"/>
    <property type="match status" value="1"/>
</dbReference>
<dbReference type="SUPFAM" id="SSF88874">
    <property type="entry name" value="Receptor-binding domain of short tail fibre protein gp12"/>
    <property type="match status" value="1"/>
</dbReference>
<evidence type="ECO:0000256" key="1">
    <source>
        <dbReference type="ARBA" id="ARBA00004328"/>
    </source>
</evidence>
<reference evidence="7" key="1">
    <citation type="journal article" date="2009" name="PLoS Genet.">
        <title>Organised genome dynamics in the Escherichia coli species results in highly diverse adaptive paths.</title>
        <authorList>
            <person name="Touchon M."/>
            <person name="Hoede C."/>
            <person name="Tenaillon O."/>
            <person name="Barbe V."/>
            <person name="Baeriswyl S."/>
            <person name="Bidet P."/>
            <person name="Bingen E."/>
            <person name="Bonacorsi S."/>
            <person name="Bouchier C."/>
            <person name="Bouvet O."/>
            <person name="Calteau A."/>
            <person name="Chiapello H."/>
            <person name="Clermont O."/>
            <person name="Cruveiller S."/>
            <person name="Danchin A."/>
            <person name="Diard M."/>
            <person name="Dossat C."/>
            <person name="Karoui M.E."/>
            <person name="Frapy E."/>
            <person name="Garry L."/>
            <person name="Ghigo J.M."/>
            <person name="Gilles A.M."/>
            <person name="Johnson J."/>
            <person name="Le Bouguenec C."/>
            <person name="Lescat M."/>
            <person name="Mangenot S."/>
            <person name="Martinez-Jehanne V."/>
            <person name="Matic I."/>
            <person name="Nassif X."/>
            <person name="Oztas S."/>
            <person name="Petit M.A."/>
            <person name="Pichon C."/>
            <person name="Rouy Z."/>
            <person name="Ruf C.S."/>
            <person name="Schneider D."/>
            <person name="Tourret J."/>
            <person name="Vacherie B."/>
            <person name="Vallenet D."/>
            <person name="Medigue C."/>
            <person name="Rocha E.P.C."/>
            <person name="Denamur E."/>
        </authorList>
    </citation>
    <scope>NUCLEOTIDE SEQUENCE [LARGE SCALE GENOMIC DNA]</scope>
    <source>
        <strain evidence="7">ATCC 35469 / DSM 13698 / BCRC 15582 / CCUG 18766 / IAM 14443 / JCM 21226 / LMG 7866 / NBRC 102419 / NCTC 12128 / CDC 0568-73</strain>
    </source>
</reference>
<gene>
    <name evidence="6" type="ordered locus">EFER_4095</name>
</gene>
<dbReference type="InterPro" id="IPR005068">
    <property type="entry name" value="Phage_lambda_Stf-r2"/>
</dbReference>